<dbReference type="GO" id="GO:0000155">
    <property type="term" value="F:phosphorelay sensor kinase activity"/>
    <property type="evidence" value="ECO:0007669"/>
    <property type="project" value="InterPro"/>
</dbReference>
<dbReference type="EMBL" id="CP046401">
    <property type="protein sequence ID" value="QGY47313.1"/>
    <property type="molecule type" value="Genomic_DNA"/>
</dbReference>
<proteinExistence type="predicted"/>
<dbReference type="RefSeq" id="WP_158871061.1">
    <property type="nucleotide sequence ID" value="NZ_CP046401.1"/>
</dbReference>
<dbReference type="InterPro" id="IPR050640">
    <property type="entry name" value="Bact_2-comp_sensor_kinase"/>
</dbReference>
<protein>
    <recommendedName>
        <fullName evidence="2">Signal transduction histidine kinase internal region domain-containing protein</fullName>
    </recommendedName>
</protein>
<evidence type="ECO:0000313" key="4">
    <source>
        <dbReference type="Proteomes" id="UP000428260"/>
    </source>
</evidence>
<accession>A0A6I6K6M3</accession>
<keyword evidence="1" id="KW-1133">Transmembrane helix</keyword>
<feature type="domain" description="Signal transduction histidine kinase internal region" evidence="2">
    <location>
        <begin position="162"/>
        <end position="240"/>
    </location>
</feature>
<evidence type="ECO:0000313" key="3">
    <source>
        <dbReference type="EMBL" id="QGY47313.1"/>
    </source>
</evidence>
<dbReference type="Pfam" id="PF06580">
    <property type="entry name" value="His_kinase"/>
    <property type="match status" value="1"/>
</dbReference>
<feature type="transmembrane region" description="Helical" evidence="1">
    <location>
        <begin position="75"/>
        <end position="96"/>
    </location>
</feature>
<feature type="transmembrane region" description="Helical" evidence="1">
    <location>
        <begin position="40"/>
        <end position="66"/>
    </location>
</feature>
<organism evidence="3 4">
    <name type="scientific">Maribellus comscasis</name>
    <dbReference type="NCBI Taxonomy" id="2681766"/>
    <lineage>
        <taxon>Bacteria</taxon>
        <taxon>Pseudomonadati</taxon>
        <taxon>Bacteroidota</taxon>
        <taxon>Bacteroidia</taxon>
        <taxon>Marinilabiliales</taxon>
        <taxon>Prolixibacteraceae</taxon>
        <taxon>Maribellus</taxon>
    </lineage>
</organism>
<dbReference type="InterPro" id="IPR010559">
    <property type="entry name" value="Sig_transdc_His_kin_internal"/>
</dbReference>
<dbReference type="KEGG" id="mcos:GM418_27695"/>
<keyword evidence="4" id="KW-1185">Reference proteome</keyword>
<keyword evidence="1" id="KW-0472">Membrane</keyword>
<sequence>MKLAGKNIARSEIMLHAIFWLSWVVSFTLIQSLGFGVDEYFIWFMYYIVTLPVFMVHTYLIAYLLIPQTFFRGSYFLFAFALFVFLIVFSIIELVISNELIFKPFDSSRVFAPNYLNIKNIIISGIGNHYIILVFLAIKAGRSWYTAKTKQEDLMQSNMETELEIYRYQLQPILILSLMEELEKISQAKEAHTPNMIIKISNFLNRFLYEGDDELIPLQLEIKIIEEFLEIHKLGLGDRLISNFFVSGHLKSYLVPPFLLLPFLNDAIKLGYSCNESFESTVLIKGEKKYLLFSFSFWSEKQFGLTGNKNAEVTRKRLNYSFPGKFRIIENIDDNFREFSIELFH</sequence>
<dbReference type="Proteomes" id="UP000428260">
    <property type="component" value="Chromosome"/>
</dbReference>
<evidence type="ECO:0000256" key="1">
    <source>
        <dbReference type="SAM" id="Phobius"/>
    </source>
</evidence>
<dbReference type="AlphaFoldDB" id="A0A6I6K6M3"/>
<feature type="transmembrane region" description="Helical" evidence="1">
    <location>
        <begin position="116"/>
        <end position="138"/>
    </location>
</feature>
<reference evidence="3 4" key="1">
    <citation type="submission" date="2019-11" db="EMBL/GenBank/DDBJ databases">
        <authorList>
            <person name="Zheng R.K."/>
            <person name="Sun C.M."/>
        </authorList>
    </citation>
    <scope>NUCLEOTIDE SEQUENCE [LARGE SCALE GENOMIC DNA]</scope>
    <source>
        <strain evidence="3 4">WC007</strain>
    </source>
</reference>
<dbReference type="PANTHER" id="PTHR34220">
    <property type="entry name" value="SENSOR HISTIDINE KINASE YPDA"/>
    <property type="match status" value="1"/>
</dbReference>
<dbReference type="PANTHER" id="PTHR34220:SF7">
    <property type="entry name" value="SENSOR HISTIDINE KINASE YPDA"/>
    <property type="match status" value="1"/>
</dbReference>
<evidence type="ECO:0000259" key="2">
    <source>
        <dbReference type="Pfam" id="PF06580"/>
    </source>
</evidence>
<name>A0A6I6K6M3_9BACT</name>
<dbReference type="GO" id="GO:0016020">
    <property type="term" value="C:membrane"/>
    <property type="evidence" value="ECO:0007669"/>
    <property type="project" value="InterPro"/>
</dbReference>
<keyword evidence="1" id="KW-0812">Transmembrane</keyword>
<feature type="transmembrane region" description="Helical" evidence="1">
    <location>
        <begin position="12"/>
        <end position="34"/>
    </location>
</feature>
<gene>
    <name evidence="3" type="ORF">GM418_27695</name>
</gene>